<keyword evidence="2" id="KW-0233">DNA recombination</keyword>
<dbReference type="Gene3D" id="1.10.150.130">
    <property type="match status" value="1"/>
</dbReference>
<name>A0A151WPT6_9HYME</name>
<proteinExistence type="predicted"/>
<evidence type="ECO:0000313" key="5">
    <source>
        <dbReference type="Proteomes" id="UP000075809"/>
    </source>
</evidence>
<dbReference type="InterPro" id="IPR002104">
    <property type="entry name" value="Integrase_catalytic"/>
</dbReference>
<keyword evidence="1" id="KW-0238">DNA-binding</keyword>
<dbReference type="PROSITE" id="PS51898">
    <property type="entry name" value="TYR_RECOMBINASE"/>
    <property type="match status" value="1"/>
</dbReference>
<keyword evidence="5" id="KW-1185">Reference proteome</keyword>
<feature type="domain" description="Tyr recombinase" evidence="3">
    <location>
        <begin position="123"/>
        <end position="328"/>
    </location>
</feature>
<dbReference type="GO" id="GO:0006310">
    <property type="term" value="P:DNA recombination"/>
    <property type="evidence" value="ECO:0007669"/>
    <property type="project" value="UniProtKB-KW"/>
</dbReference>
<dbReference type="EMBL" id="KQ982855">
    <property type="protein sequence ID" value="KYQ49813.1"/>
    <property type="molecule type" value="Genomic_DNA"/>
</dbReference>
<dbReference type="PANTHER" id="PTHR35617:SF3">
    <property type="entry name" value="CORE-BINDING (CB) DOMAIN-CONTAINING PROTEIN"/>
    <property type="match status" value="1"/>
</dbReference>
<reference evidence="4 5" key="1">
    <citation type="submission" date="2015-09" db="EMBL/GenBank/DDBJ databases">
        <title>Trachymyrmex zeteki WGS genome.</title>
        <authorList>
            <person name="Nygaard S."/>
            <person name="Hu H."/>
            <person name="Boomsma J."/>
            <person name="Zhang G."/>
        </authorList>
    </citation>
    <scope>NUCLEOTIDE SEQUENCE [LARGE SCALE GENOMIC DNA]</scope>
    <source>
        <strain evidence="4">Tzet28-1</strain>
        <tissue evidence="4">Whole body</tissue>
    </source>
</reference>
<evidence type="ECO:0000256" key="1">
    <source>
        <dbReference type="ARBA" id="ARBA00023125"/>
    </source>
</evidence>
<accession>A0A151WPT6</accession>
<gene>
    <name evidence="4" type="ORF">ALC60_11111</name>
</gene>
<evidence type="ECO:0000259" key="3">
    <source>
        <dbReference type="PROSITE" id="PS51898"/>
    </source>
</evidence>
<dbReference type="GO" id="GO:0015074">
    <property type="term" value="P:DNA integration"/>
    <property type="evidence" value="ECO:0007669"/>
    <property type="project" value="InterPro"/>
</dbReference>
<dbReference type="PANTHER" id="PTHR35617">
    <property type="entry name" value="PHAGE_INTEGRASE DOMAIN-CONTAINING PROTEIN"/>
    <property type="match status" value="1"/>
</dbReference>
<protein>
    <submittedName>
        <fullName evidence="4">Putative tyrosine recombinase xerC-like protein</fullName>
    </submittedName>
</protein>
<dbReference type="Proteomes" id="UP000075809">
    <property type="component" value="Unassembled WGS sequence"/>
</dbReference>
<dbReference type="CDD" id="cd00397">
    <property type="entry name" value="DNA_BRE_C"/>
    <property type="match status" value="1"/>
</dbReference>
<organism evidence="4 5">
    <name type="scientific">Mycetomoellerius zeteki</name>
    <dbReference type="NCBI Taxonomy" id="64791"/>
    <lineage>
        <taxon>Eukaryota</taxon>
        <taxon>Metazoa</taxon>
        <taxon>Ecdysozoa</taxon>
        <taxon>Arthropoda</taxon>
        <taxon>Hexapoda</taxon>
        <taxon>Insecta</taxon>
        <taxon>Pterygota</taxon>
        <taxon>Neoptera</taxon>
        <taxon>Endopterygota</taxon>
        <taxon>Hymenoptera</taxon>
        <taxon>Apocrita</taxon>
        <taxon>Aculeata</taxon>
        <taxon>Formicoidea</taxon>
        <taxon>Formicidae</taxon>
        <taxon>Myrmicinae</taxon>
        <taxon>Mycetomoellerius</taxon>
    </lineage>
</organism>
<dbReference type="Pfam" id="PF00589">
    <property type="entry name" value="Phage_integrase"/>
    <property type="match status" value="1"/>
</dbReference>
<evidence type="ECO:0000313" key="4">
    <source>
        <dbReference type="EMBL" id="KYQ49813.1"/>
    </source>
</evidence>
<feature type="non-terminal residue" evidence="4">
    <location>
        <position position="1"/>
    </location>
</feature>
<dbReference type="Gene3D" id="1.10.443.10">
    <property type="entry name" value="Intergrase catalytic core"/>
    <property type="match status" value="1"/>
</dbReference>
<dbReference type="AlphaFoldDB" id="A0A151WPT6"/>
<evidence type="ECO:0000256" key="2">
    <source>
        <dbReference type="ARBA" id="ARBA00023172"/>
    </source>
</evidence>
<sequence length="333" mass="37978">GAAPSVEETYPGGREVIWEAFLTNGIPEEAIRISMASISESSLRQYDCSLKKWWSFCVANKLSVYEAEVPDVIRFLSLEFEKGASYGSLNCIRSAISLILGPKIGKNERVRRFFRGLSRLRPSEPKYDSTWDPKIVLEFFKDLTNEDLSLDKLGKKLVTLLALVSGQRIQTLSLIDIRNIVIKEDLIEIKIPDRIKTSRPGAKQPLLVLPFYKEDPNICPARTLQWYLRRTKDLRGKNKPLFISFKKPFKKVSSQTLSRWLKDMLHKSSINTEIFSAHSTRHASTSAAKKKGVSMDVIRKSAGWTESSTTFARFYDRPIIQDLRLFGQAILED</sequence>
<dbReference type="InterPro" id="IPR013762">
    <property type="entry name" value="Integrase-like_cat_sf"/>
</dbReference>
<dbReference type="InterPro" id="IPR010998">
    <property type="entry name" value="Integrase_recombinase_N"/>
</dbReference>
<dbReference type="SUPFAM" id="SSF56349">
    <property type="entry name" value="DNA breaking-rejoining enzymes"/>
    <property type="match status" value="1"/>
</dbReference>
<dbReference type="InterPro" id="IPR011010">
    <property type="entry name" value="DNA_brk_join_enz"/>
</dbReference>
<dbReference type="STRING" id="64791.A0A151WPT6"/>
<dbReference type="GO" id="GO:0003677">
    <property type="term" value="F:DNA binding"/>
    <property type="evidence" value="ECO:0007669"/>
    <property type="project" value="UniProtKB-KW"/>
</dbReference>